<feature type="transmembrane region" description="Helical" evidence="1">
    <location>
        <begin position="6"/>
        <end position="26"/>
    </location>
</feature>
<evidence type="ECO:0000313" key="5">
    <source>
        <dbReference type="Proteomes" id="UP001596052"/>
    </source>
</evidence>
<dbReference type="PANTHER" id="PTHR48050">
    <property type="entry name" value="STEROL 3-BETA-GLUCOSYLTRANSFERASE"/>
    <property type="match status" value="1"/>
</dbReference>
<accession>A0ABW0KUE8</accession>
<organism evidence="4 5">
    <name type="scientific">Prosthecobacter fluviatilis</name>
    <dbReference type="NCBI Taxonomy" id="445931"/>
    <lineage>
        <taxon>Bacteria</taxon>
        <taxon>Pseudomonadati</taxon>
        <taxon>Verrucomicrobiota</taxon>
        <taxon>Verrucomicrobiia</taxon>
        <taxon>Verrucomicrobiales</taxon>
        <taxon>Verrucomicrobiaceae</taxon>
        <taxon>Prosthecobacter</taxon>
    </lineage>
</organism>
<dbReference type="EMBL" id="JBHSMQ010000006">
    <property type="protein sequence ID" value="MFC5456641.1"/>
    <property type="molecule type" value="Genomic_DNA"/>
</dbReference>
<feature type="transmembrane region" description="Helical" evidence="1">
    <location>
        <begin position="126"/>
        <end position="146"/>
    </location>
</feature>
<proteinExistence type="predicted"/>
<dbReference type="InterPro" id="IPR010610">
    <property type="entry name" value="EryCIII-like_C"/>
</dbReference>
<dbReference type="Pfam" id="PF03033">
    <property type="entry name" value="Glyco_transf_28"/>
    <property type="match status" value="1"/>
</dbReference>
<comment type="caution">
    <text evidence="4">The sequence shown here is derived from an EMBL/GenBank/DDBJ whole genome shotgun (WGS) entry which is preliminary data.</text>
</comment>
<dbReference type="InterPro" id="IPR002213">
    <property type="entry name" value="UDP_glucos_trans"/>
</dbReference>
<dbReference type="Pfam" id="PF06722">
    <property type="entry name" value="EryCIII-like_C"/>
    <property type="match status" value="1"/>
</dbReference>
<sequence length="425" mass="47235">MSHVLLLPFGTSGSIFPFIWLGRLLMRRGHRVTMITARLHEQHAVSAGLNFAAVGNDALEQMLSDPHLWRAGHGSKVAYQHAGRATGDYVEAVEAFIAREGMPDLMLAPMICFGARLMREKRGIPLVSVHLYPMMFVSAYDVPLVIPLVRWVRRLPVWVRKAILAFPNPLDVFALFSVWRSCAKNGVTKPWSLWKQWWHSPDGVLALFPAWFAQPQPDWPQNLLQWNFPMEDMAAERPLDPELKAFLDAGAAPVVFTPGTGHHHARQFFETALALKEKLGCRAVFLTPQTTQVPADLPAGIFVASYAPFSAVLPHASAFVHHGGIGTIAQSLAAGVPQLVVEMALDQHDNAERVARLGVGLSIPVSRFSVERALPLLQRCLSDPHMREKARQLAPRNDVARDTEAVVAWIEQRIMSGGKNKKLHE</sequence>
<feature type="domain" description="Erythromycin biosynthesis protein CIII-like C-terminal" evidence="3">
    <location>
        <begin position="292"/>
        <end position="396"/>
    </location>
</feature>
<gene>
    <name evidence="4" type="ORF">ACFQDI_17375</name>
</gene>
<dbReference type="RefSeq" id="WP_377169082.1">
    <property type="nucleotide sequence ID" value="NZ_JBHSMQ010000006.1"/>
</dbReference>
<dbReference type="InterPro" id="IPR004276">
    <property type="entry name" value="GlycoTrans_28_N"/>
</dbReference>
<keyword evidence="5" id="KW-1185">Reference proteome</keyword>
<keyword evidence="1" id="KW-1133">Transmembrane helix</keyword>
<dbReference type="SUPFAM" id="SSF53756">
    <property type="entry name" value="UDP-Glycosyltransferase/glycogen phosphorylase"/>
    <property type="match status" value="1"/>
</dbReference>
<evidence type="ECO:0000256" key="1">
    <source>
        <dbReference type="SAM" id="Phobius"/>
    </source>
</evidence>
<reference evidence="5" key="1">
    <citation type="journal article" date="2019" name="Int. J. Syst. Evol. Microbiol.">
        <title>The Global Catalogue of Microorganisms (GCM) 10K type strain sequencing project: providing services to taxonomists for standard genome sequencing and annotation.</title>
        <authorList>
            <consortium name="The Broad Institute Genomics Platform"/>
            <consortium name="The Broad Institute Genome Sequencing Center for Infectious Disease"/>
            <person name="Wu L."/>
            <person name="Ma J."/>
        </authorList>
    </citation>
    <scope>NUCLEOTIDE SEQUENCE [LARGE SCALE GENOMIC DNA]</scope>
    <source>
        <strain evidence="5">CGMCC 4.1469</strain>
    </source>
</reference>
<keyword evidence="1" id="KW-0812">Transmembrane</keyword>
<keyword evidence="1" id="KW-0472">Membrane</keyword>
<dbReference type="CDD" id="cd03784">
    <property type="entry name" value="GT1_Gtf-like"/>
    <property type="match status" value="1"/>
</dbReference>
<evidence type="ECO:0000313" key="4">
    <source>
        <dbReference type="EMBL" id="MFC5456641.1"/>
    </source>
</evidence>
<dbReference type="InterPro" id="IPR050426">
    <property type="entry name" value="Glycosyltransferase_28"/>
</dbReference>
<protein>
    <submittedName>
        <fullName evidence="4">Glycosyltransferase</fullName>
    </submittedName>
</protein>
<feature type="domain" description="Glycosyltransferase family 28 N-terminal" evidence="2">
    <location>
        <begin position="5"/>
        <end position="81"/>
    </location>
</feature>
<evidence type="ECO:0000259" key="3">
    <source>
        <dbReference type="Pfam" id="PF06722"/>
    </source>
</evidence>
<name>A0ABW0KUE8_9BACT</name>
<dbReference type="Gene3D" id="3.40.50.2000">
    <property type="entry name" value="Glycogen Phosphorylase B"/>
    <property type="match status" value="2"/>
</dbReference>
<evidence type="ECO:0000259" key="2">
    <source>
        <dbReference type="Pfam" id="PF03033"/>
    </source>
</evidence>
<dbReference type="PANTHER" id="PTHR48050:SF13">
    <property type="entry name" value="STEROL 3-BETA-GLUCOSYLTRANSFERASE UGT80A2"/>
    <property type="match status" value="1"/>
</dbReference>
<dbReference type="Proteomes" id="UP001596052">
    <property type="component" value="Unassembled WGS sequence"/>
</dbReference>